<proteinExistence type="predicted"/>
<gene>
    <name evidence="1" type="ORF">S01H1_15165</name>
</gene>
<dbReference type="AlphaFoldDB" id="X0RQN6"/>
<accession>X0RQN6</accession>
<sequence length="38" mass="4148">AKIEMECDDVKANATEELDADEAATVHGWADAKKKELT</sequence>
<protein>
    <submittedName>
        <fullName evidence="1">Uncharacterized protein</fullName>
    </submittedName>
</protein>
<organism evidence="1">
    <name type="scientific">marine sediment metagenome</name>
    <dbReference type="NCBI Taxonomy" id="412755"/>
    <lineage>
        <taxon>unclassified sequences</taxon>
        <taxon>metagenomes</taxon>
        <taxon>ecological metagenomes</taxon>
    </lineage>
</organism>
<reference evidence="1" key="1">
    <citation type="journal article" date="2014" name="Front. Microbiol.">
        <title>High frequency of phylogenetically diverse reductive dehalogenase-homologous genes in deep subseafloor sedimentary metagenomes.</title>
        <authorList>
            <person name="Kawai M."/>
            <person name="Futagami T."/>
            <person name="Toyoda A."/>
            <person name="Takaki Y."/>
            <person name="Nishi S."/>
            <person name="Hori S."/>
            <person name="Arai W."/>
            <person name="Tsubouchi T."/>
            <person name="Morono Y."/>
            <person name="Uchiyama I."/>
            <person name="Ito T."/>
            <person name="Fujiyama A."/>
            <person name="Inagaki F."/>
            <person name="Takami H."/>
        </authorList>
    </citation>
    <scope>NUCLEOTIDE SEQUENCE</scope>
    <source>
        <strain evidence="1">Expedition CK06-06</strain>
    </source>
</reference>
<evidence type="ECO:0000313" key="1">
    <source>
        <dbReference type="EMBL" id="GAF71169.1"/>
    </source>
</evidence>
<comment type="caution">
    <text evidence="1">The sequence shown here is derived from an EMBL/GenBank/DDBJ whole genome shotgun (WGS) entry which is preliminary data.</text>
</comment>
<name>X0RQN6_9ZZZZ</name>
<dbReference type="EMBL" id="BARS01007917">
    <property type="protein sequence ID" value="GAF71169.1"/>
    <property type="molecule type" value="Genomic_DNA"/>
</dbReference>
<feature type="non-terminal residue" evidence="1">
    <location>
        <position position="1"/>
    </location>
</feature>